<keyword evidence="2" id="KW-1185">Reference proteome</keyword>
<comment type="caution">
    <text evidence="1">The sequence shown here is derived from an EMBL/GenBank/DDBJ whole genome shotgun (WGS) entry which is preliminary data.</text>
</comment>
<gene>
    <name evidence="1" type="ORF">B0T11DRAFT_295731</name>
</gene>
<dbReference type="AlphaFoldDB" id="A0A8K0TI95"/>
<dbReference type="OrthoDB" id="4424523at2759"/>
<dbReference type="EMBL" id="JAGPXD010000002">
    <property type="protein sequence ID" value="KAH7368015.1"/>
    <property type="molecule type" value="Genomic_DNA"/>
</dbReference>
<sequence length="260" mass="31134">MFSNLHGDVALLKRKAKEGKYSIEPTWGYLVYRATHKNQQLWDDYLRYLYQAVEDTVDWRVSEDLWVNPDLPINQRVGSESELWVEAYVIKSTFHLCNREGPEFEGRSIEDIKEINKDWLRKLKELPESEFSQMDGCLPNHLDRDNHQRTVRMAKYQYFIYADEKALAKFQEIRAANTIEGQDFAPSYKHNVAVKIAWAGYIEDESDYEDMDEDEPDRTKIWQYLHIYRLPRFYDRLVGSNEAWWNRFARPPRVNMFRGD</sequence>
<evidence type="ECO:0000313" key="1">
    <source>
        <dbReference type="EMBL" id="KAH7368015.1"/>
    </source>
</evidence>
<reference evidence="1" key="1">
    <citation type="journal article" date="2021" name="Nat. Commun.">
        <title>Genetic determinants of endophytism in the Arabidopsis root mycobiome.</title>
        <authorList>
            <person name="Mesny F."/>
            <person name="Miyauchi S."/>
            <person name="Thiergart T."/>
            <person name="Pickel B."/>
            <person name="Atanasova L."/>
            <person name="Karlsson M."/>
            <person name="Huettel B."/>
            <person name="Barry K.W."/>
            <person name="Haridas S."/>
            <person name="Chen C."/>
            <person name="Bauer D."/>
            <person name="Andreopoulos W."/>
            <person name="Pangilinan J."/>
            <person name="LaButti K."/>
            <person name="Riley R."/>
            <person name="Lipzen A."/>
            <person name="Clum A."/>
            <person name="Drula E."/>
            <person name="Henrissat B."/>
            <person name="Kohler A."/>
            <person name="Grigoriev I.V."/>
            <person name="Martin F.M."/>
            <person name="Hacquard S."/>
        </authorList>
    </citation>
    <scope>NUCLEOTIDE SEQUENCE</scope>
    <source>
        <strain evidence="1">MPI-CAGE-AT-0016</strain>
    </source>
</reference>
<organism evidence="1 2">
    <name type="scientific">Plectosphaerella cucumerina</name>
    <dbReference type="NCBI Taxonomy" id="40658"/>
    <lineage>
        <taxon>Eukaryota</taxon>
        <taxon>Fungi</taxon>
        <taxon>Dikarya</taxon>
        <taxon>Ascomycota</taxon>
        <taxon>Pezizomycotina</taxon>
        <taxon>Sordariomycetes</taxon>
        <taxon>Hypocreomycetidae</taxon>
        <taxon>Glomerellales</taxon>
        <taxon>Plectosphaerellaceae</taxon>
        <taxon>Plectosphaerella</taxon>
    </lineage>
</organism>
<evidence type="ECO:0000313" key="2">
    <source>
        <dbReference type="Proteomes" id="UP000813385"/>
    </source>
</evidence>
<protein>
    <submittedName>
        <fullName evidence="1">Uncharacterized protein</fullName>
    </submittedName>
</protein>
<dbReference type="Proteomes" id="UP000813385">
    <property type="component" value="Unassembled WGS sequence"/>
</dbReference>
<proteinExistence type="predicted"/>
<name>A0A8K0TI95_9PEZI</name>
<accession>A0A8K0TI95</accession>